<organism evidence="2 3">
    <name type="scientific">Cellulosimicrobium cellulans</name>
    <name type="common">Arthrobacter luteus</name>
    <dbReference type="NCBI Taxonomy" id="1710"/>
    <lineage>
        <taxon>Bacteria</taxon>
        <taxon>Bacillati</taxon>
        <taxon>Actinomycetota</taxon>
        <taxon>Actinomycetes</taxon>
        <taxon>Micrococcales</taxon>
        <taxon>Promicromonosporaceae</taxon>
        <taxon>Cellulosimicrobium</taxon>
    </lineage>
</organism>
<proteinExistence type="predicted"/>
<feature type="domain" description="Serine aminopeptidase S33" evidence="1">
    <location>
        <begin position="99"/>
        <end position="234"/>
    </location>
</feature>
<dbReference type="PANTHER" id="PTHR11614">
    <property type="entry name" value="PHOSPHOLIPASE-RELATED"/>
    <property type="match status" value="1"/>
</dbReference>
<reference evidence="2 3" key="1">
    <citation type="submission" date="2017-05" db="EMBL/GenBank/DDBJ databases">
        <authorList>
            <person name="Song R."/>
            <person name="Chenine A.L."/>
            <person name="Ruprecht R.M."/>
        </authorList>
    </citation>
    <scope>NUCLEOTIDE SEQUENCE [LARGE SCALE GENOMIC DNA]</scope>
    <source>
        <strain evidence="2 3">PSBB019</strain>
    </source>
</reference>
<dbReference type="SUPFAM" id="SSF53474">
    <property type="entry name" value="alpha/beta-Hydrolases"/>
    <property type="match status" value="1"/>
</dbReference>
<protein>
    <recommendedName>
        <fullName evidence="1">Serine aminopeptidase S33 domain-containing protein</fullName>
    </recommendedName>
</protein>
<dbReference type="InterPro" id="IPR022742">
    <property type="entry name" value="Hydrolase_4"/>
</dbReference>
<evidence type="ECO:0000313" key="2">
    <source>
        <dbReference type="EMBL" id="ARU53078.1"/>
    </source>
</evidence>
<evidence type="ECO:0000259" key="1">
    <source>
        <dbReference type="Pfam" id="PF12146"/>
    </source>
</evidence>
<dbReference type="Proteomes" id="UP000196228">
    <property type="component" value="Chromosome"/>
</dbReference>
<sequence length="381" mass="40045">MAPEPSGAVGVRRVRARAVVGPHGTRASRRAAGRAVGHAGGVSLVAVPRARWEPDALVEGWESLELPAPRLPGVATPGSAREAVPPVLTLVRRAHRPARPAGTVVLVHGYNDYVFQDHVVAALAEAGWDALGVDLRRAGRSLRPGQVPHYVDDLRETAADLGVAVAAARRTPGPVVVHAHSTGGLVAALWAHAHRGGGGCDALVLDSPFLDLRASWVERTVGTRVLDAVGPWSPLTVVSAGPSAYTGHLLADRGGRWTFDTTLKRPEGVPVRAGWLRVVRQGHARVARGLEVACPVLVARAERSGTDDPTSPDRERDLDASDTVLDVAQIARLAPRLGRDVTELVVAGAVHDLTLSADGPRASYLSALTGWLDEHAARVAA</sequence>
<accession>A0A1Y0HXZ7</accession>
<dbReference type="Pfam" id="PF12146">
    <property type="entry name" value="Hydrolase_4"/>
    <property type="match status" value="1"/>
</dbReference>
<dbReference type="InterPro" id="IPR051044">
    <property type="entry name" value="MAG_DAG_Lipase"/>
</dbReference>
<gene>
    <name evidence="2" type="ORF">CBR64_18190</name>
</gene>
<dbReference type="InterPro" id="IPR029058">
    <property type="entry name" value="AB_hydrolase_fold"/>
</dbReference>
<dbReference type="OrthoDB" id="9801217at2"/>
<name>A0A1Y0HXZ7_CELCE</name>
<dbReference type="KEGG" id="cceu:CBR64_18190"/>
<dbReference type="Gene3D" id="3.40.50.1820">
    <property type="entry name" value="alpha/beta hydrolase"/>
    <property type="match status" value="1"/>
</dbReference>
<evidence type="ECO:0000313" key="3">
    <source>
        <dbReference type="Proteomes" id="UP000196228"/>
    </source>
</evidence>
<dbReference type="EMBL" id="CP021383">
    <property type="protein sequence ID" value="ARU53078.1"/>
    <property type="molecule type" value="Genomic_DNA"/>
</dbReference>
<dbReference type="AlphaFoldDB" id="A0A1Y0HXZ7"/>